<evidence type="ECO:0000313" key="1">
    <source>
        <dbReference type="EMBL" id="MFC6356057.1"/>
    </source>
</evidence>
<name>A0ABW1VFK1_9MICO</name>
<keyword evidence="2" id="KW-1185">Reference proteome</keyword>
<evidence type="ECO:0000313" key="2">
    <source>
        <dbReference type="Proteomes" id="UP001596306"/>
    </source>
</evidence>
<dbReference type="Gene3D" id="1.10.620.20">
    <property type="entry name" value="Ribonucleotide Reductase, subunit A"/>
    <property type="match status" value="1"/>
</dbReference>
<dbReference type="EMBL" id="JBHSTP010000002">
    <property type="protein sequence ID" value="MFC6356057.1"/>
    <property type="molecule type" value="Genomic_DNA"/>
</dbReference>
<protein>
    <recommendedName>
        <fullName evidence="3">YHS domain-containing protein</fullName>
    </recommendedName>
</protein>
<reference evidence="2" key="1">
    <citation type="journal article" date="2019" name="Int. J. Syst. Evol. Microbiol.">
        <title>The Global Catalogue of Microorganisms (GCM) 10K type strain sequencing project: providing services to taxonomists for standard genome sequencing and annotation.</title>
        <authorList>
            <consortium name="The Broad Institute Genomics Platform"/>
            <consortium name="The Broad Institute Genome Sequencing Center for Infectious Disease"/>
            <person name="Wu L."/>
            <person name="Ma J."/>
        </authorList>
    </citation>
    <scope>NUCLEOTIDE SEQUENCE [LARGE SCALE GENOMIC DNA]</scope>
    <source>
        <strain evidence="2">CCUG 43304</strain>
    </source>
</reference>
<dbReference type="InterPro" id="IPR012348">
    <property type="entry name" value="RNR-like"/>
</dbReference>
<proteinExistence type="predicted"/>
<comment type="caution">
    <text evidence="1">The sequence shown here is derived from an EMBL/GenBank/DDBJ whole genome shotgun (WGS) entry which is preliminary data.</text>
</comment>
<dbReference type="Proteomes" id="UP001596306">
    <property type="component" value="Unassembled WGS sequence"/>
</dbReference>
<organism evidence="1 2">
    <name type="scientific">Luethyella okanaganae</name>
    <dbReference type="NCBI Taxonomy" id="69372"/>
    <lineage>
        <taxon>Bacteria</taxon>
        <taxon>Bacillati</taxon>
        <taxon>Actinomycetota</taxon>
        <taxon>Actinomycetes</taxon>
        <taxon>Micrococcales</taxon>
        <taxon>Microbacteriaceae</taxon>
        <taxon>Luethyella</taxon>
    </lineage>
</organism>
<gene>
    <name evidence="1" type="ORF">ACFQB0_08060</name>
</gene>
<dbReference type="RefSeq" id="WP_386729947.1">
    <property type="nucleotide sequence ID" value="NZ_JBHSTP010000002.1"/>
</dbReference>
<sequence length="84" mass="8694">MSDSCCGHQAADTTDAAMSESAHNLLATDGADVAECPVMKGSMVDKAEAEAAGLVREYEGKQYWLCCAGCGPLFDANPAQYATA</sequence>
<evidence type="ECO:0008006" key="3">
    <source>
        <dbReference type="Google" id="ProtNLM"/>
    </source>
</evidence>
<accession>A0ABW1VFK1</accession>